<feature type="region of interest" description="Disordered" evidence="1">
    <location>
        <begin position="41"/>
        <end position="61"/>
    </location>
</feature>
<organism evidence="2">
    <name type="scientific">gut metagenome</name>
    <dbReference type="NCBI Taxonomy" id="749906"/>
    <lineage>
        <taxon>unclassified sequences</taxon>
        <taxon>metagenomes</taxon>
        <taxon>organismal metagenomes</taxon>
    </lineage>
</organism>
<sequence>MKKTFLAAALTLSLCAPVYAGQFTNTGADIYSSPIGEEEKTYNSDVVPDKEPTTEKVKTKDGKEVKQALPIYLSADH</sequence>
<name>J9GKD8_9ZZZZ</name>
<dbReference type="AlphaFoldDB" id="J9GKD8"/>
<protein>
    <submittedName>
        <fullName evidence="2">Secreted protein</fullName>
    </submittedName>
</protein>
<dbReference type="EMBL" id="AMCI01002504">
    <property type="protein sequence ID" value="EJX02543.1"/>
    <property type="molecule type" value="Genomic_DNA"/>
</dbReference>
<gene>
    <name evidence="2" type="ORF">EVA_09352</name>
</gene>
<comment type="caution">
    <text evidence="2">The sequence shown here is derived from an EMBL/GenBank/DDBJ whole genome shotgun (WGS) entry which is preliminary data.</text>
</comment>
<reference evidence="2" key="1">
    <citation type="journal article" date="2012" name="PLoS ONE">
        <title>Gene sets for utilization of primary and secondary nutrition supplies in the distal gut of endangered iberian lynx.</title>
        <authorList>
            <person name="Alcaide M."/>
            <person name="Messina E."/>
            <person name="Richter M."/>
            <person name="Bargiela R."/>
            <person name="Peplies J."/>
            <person name="Huws S.A."/>
            <person name="Newbold C.J."/>
            <person name="Golyshin P.N."/>
            <person name="Simon M.A."/>
            <person name="Lopez G."/>
            <person name="Yakimov M.M."/>
            <person name="Ferrer M."/>
        </authorList>
    </citation>
    <scope>NUCLEOTIDE SEQUENCE</scope>
</reference>
<accession>J9GKD8</accession>
<feature type="non-terminal residue" evidence="2">
    <location>
        <position position="77"/>
    </location>
</feature>
<evidence type="ECO:0000313" key="2">
    <source>
        <dbReference type="EMBL" id="EJX02543.1"/>
    </source>
</evidence>
<evidence type="ECO:0000256" key="1">
    <source>
        <dbReference type="SAM" id="MobiDB-lite"/>
    </source>
</evidence>
<proteinExistence type="predicted"/>